<evidence type="ECO:0000313" key="4">
    <source>
        <dbReference type="EMBL" id="OVA17582.1"/>
    </source>
</evidence>
<dbReference type="SUPFAM" id="SSF48452">
    <property type="entry name" value="TPR-like"/>
    <property type="match status" value="1"/>
</dbReference>
<dbReference type="AlphaFoldDB" id="A0A200R4E6"/>
<dbReference type="InParanoid" id="A0A200R4E6"/>
<dbReference type="InterPro" id="IPR046849">
    <property type="entry name" value="E2_motif"/>
</dbReference>
<feature type="repeat" description="PPR" evidence="2">
    <location>
        <begin position="226"/>
        <end position="260"/>
    </location>
</feature>
<dbReference type="InterPro" id="IPR046848">
    <property type="entry name" value="E_motif"/>
</dbReference>
<comment type="caution">
    <text evidence="4">The sequence shown here is derived from an EMBL/GenBank/DDBJ whole genome shotgun (WGS) entry which is preliminary data.</text>
</comment>
<dbReference type="OrthoDB" id="185373at2759"/>
<name>A0A200R4E6_MACCD</name>
<proteinExistence type="predicted"/>
<sequence length="550" mass="62114">MMHSSLTFVQTKTPLVPRKNNPNNNRTREQLENQAFSWLQSCTTFKQMTQIHAHIIRNSIHQNNFVATKLVSFCFTSNNPSYATRVFYQVPDPNTFLWNNMIKGFVHVGSYQDALIFYFKMLNHGSKPNNFTYPFLLKACSKVLAFEEGKILHGHILKLGLNSDVYVQTSLLDLYGACGTIMAARLLFDRMSERDVVAWNAMLVGYTRSGLVEIAEQLFEQMPVRNVSSWTTMIAAYVQIENSRKALEVFQEMQNDGVKPDKLTIITVLSAISDLGSLEMGKWVHDYVKSNEVEIDTFVGTSLIDMYSKCGSITEAKNVFDRINPKAISCYNAMISGYAVHGLGEEAIKVFREAERLRIGIDDVTLIGVLSACSHSGLVDLGCMYFESMSEKYGIEPKMEHYGCLVDLLGRAGRFDEAMEIVESIEADIVLLGTLAFACRIHGNVELGEELARRMYELDPANSGLLVLKSNLFAVEGRWEEAAEVRRSMKDRGIWKKPGCSWIEVNNVVHEFVAGDDSHPCSKEIYKKLAELSEKMKRLIASKNERLKLC</sequence>
<evidence type="ECO:0000256" key="1">
    <source>
        <dbReference type="ARBA" id="ARBA00022737"/>
    </source>
</evidence>
<accession>A0A200R4E6</accession>
<dbReference type="PANTHER" id="PTHR47926:SF537">
    <property type="entry name" value="PENTACOTRIPEPTIDE-REPEAT REGION OF PRORP DOMAIN-CONTAINING PROTEIN"/>
    <property type="match status" value="1"/>
</dbReference>
<protein>
    <submittedName>
        <fullName evidence="4">Pentatricopeptide repeat</fullName>
    </submittedName>
</protein>
<keyword evidence="5" id="KW-1185">Reference proteome</keyword>
<feature type="repeat" description="PPR" evidence="2">
    <location>
        <begin position="195"/>
        <end position="225"/>
    </location>
</feature>
<dbReference type="InterPro" id="IPR002885">
    <property type="entry name" value="PPR_rpt"/>
</dbReference>
<keyword evidence="1" id="KW-0677">Repeat</keyword>
<feature type="repeat" description="PPR" evidence="2">
    <location>
        <begin position="327"/>
        <end position="361"/>
    </location>
</feature>
<dbReference type="FunFam" id="1.25.40.10:FF:001093">
    <property type="entry name" value="Pentatricopeptide repeat-containing protein At2g34400"/>
    <property type="match status" value="1"/>
</dbReference>
<evidence type="ECO:0000313" key="5">
    <source>
        <dbReference type="Proteomes" id="UP000195402"/>
    </source>
</evidence>
<dbReference type="Pfam" id="PF20431">
    <property type="entry name" value="E_motif"/>
    <property type="match status" value="1"/>
</dbReference>
<dbReference type="PROSITE" id="PS51375">
    <property type="entry name" value="PPR"/>
    <property type="match status" value="4"/>
</dbReference>
<reference evidence="4 5" key="1">
    <citation type="journal article" date="2017" name="Mol. Plant">
        <title>The Genome of Medicinal Plant Macleaya cordata Provides New Insights into Benzylisoquinoline Alkaloids Metabolism.</title>
        <authorList>
            <person name="Liu X."/>
            <person name="Liu Y."/>
            <person name="Huang P."/>
            <person name="Ma Y."/>
            <person name="Qing Z."/>
            <person name="Tang Q."/>
            <person name="Cao H."/>
            <person name="Cheng P."/>
            <person name="Zheng Y."/>
            <person name="Yuan Z."/>
            <person name="Zhou Y."/>
            <person name="Liu J."/>
            <person name="Tang Z."/>
            <person name="Zhuo Y."/>
            <person name="Zhang Y."/>
            <person name="Yu L."/>
            <person name="Huang J."/>
            <person name="Yang P."/>
            <person name="Peng Q."/>
            <person name="Zhang J."/>
            <person name="Jiang W."/>
            <person name="Zhang Z."/>
            <person name="Lin K."/>
            <person name="Ro D.K."/>
            <person name="Chen X."/>
            <person name="Xiong X."/>
            <person name="Shang Y."/>
            <person name="Huang S."/>
            <person name="Zeng J."/>
        </authorList>
    </citation>
    <scope>NUCLEOTIDE SEQUENCE [LARGE SCALE GENOMIC DNA]</scope>
    <source>
        <strain evidence="5">cv. BLH2017</strain>
        <tissue evidence="4">Root</tissue>
    </source>
</reference>
<organism evidence="4 5">
    <name type="scientific">Macleaya cordata</name>
    <name type="common">Five-seeded plume-poppy</name>
    <name type="synonym">Bocconia cordata</name>
    <dbReference type="NCBI Taxonomy" id="56857"/>
    <lineage>
        <taxon>Eukaryota</taxon>
        <taxon>Viridiplantae</taxon>
        <taxon>Streptophyta</taxon>
        <taxon>Embryophyta</taxon>
        <taxon>Tracheophyta</taxon>
        <taxon>Spermatophyta</taxon>
        <taxon>Magnoliopsida</taxon>
        <taxon>Ranunculales</taxon>
        <taxon>Papaveraceae</taxon>
        <taxon>Papaveroideae</taxon>
        <taxon>Macleaya</taxon>
    </lineage>
</organism>
<dbReference type="Pfam" id="PF13041">
    <property type="entry name" value="PPR_2"/>
    <property type="match status" value="2"/>
</dbReference>
<dbReference type="InterPro" id="IPR011990">
    <property type="entry name" value="TPR-like_helical_dom_sf"/>
</dbReference>
<dbReference type="NCBIfam" id="TIGR00756">
    <property type="entry name" value="PPR"/>
    <property type="match status" value="4"/>
</dbReference>
<feature type="region of interest" description="Disordered" evidence="3">
    <location>
        <begin position="1"/>
        <end position="26"/>
    </location>
</feature>
<dbReference type="Pfam" id="PF20430">
    <property type="entry name" value="Eplus_motif"/>
    <property type="match status" value="1"/>
</dbReference>
<dbReference type="InterPro" id="IPR046960">
    <property type="entry name" value="PPR_At4g14850-like_plant"/>
</dbReference>
<dbReference type="FunFam" id="1.25.40.10:FF:000470">
    <property type="entry name" value="Pentatricopeptide repeat-containing protein At5g66520"/>
    <property type="match status" value="1"/>
</dbReference>
<dbReference type="Pfam" id="PF01535">
    <property type="entry name" value="PPR"/>
    <property type="match status" value="3"/>
</dbReference>
<dbReference type="GO" id="GO:0003723">
    <property type="term" value="F:RNA binding"/>
    <property type="evidence" value="ECO:0007669"/>
    <property type="project" value="InterPro"/>
</dbReference>
<gene>
    <name evidence="4" type="ORF">BVC80_1837g415</name>
</gene>
<dbReference type="PANTHER" id="PTHR47926">
    <property type="entry name" value="PENTATRICOPEPTIDE REPEAT-CONTAINING PROTEIN"/>
    <property type="match status" value="1"/>
</dbReference>
<dbReference type="Proteomes" id="UP000195402">
    <property type="component" value="Unassembled WGS sequence"/>
</dbReference>
<evidence type="ECO:0000256" key="2">
    <source>
        <dbReference type="PROSITE-ProRule" id="PRU00708"/>
    </source>
</evidence>
<dbReference type="GO" id="GO:0009451">
    <property type="term" value="P:RNA modification"/>
    <property type="evidence" value="ECO:0007669"/>
    <property type="project" value="InterPro"/>
</dbReference>
<feature type="repeat" description="PPR" evidence="2">
    <location>
        <begin position="94"/>
        <end position="128"/>
    </location>
</feature>
<feature type="compositionally biased region" description="Polar residues" evidence="3">
    <location>
        <begin position="1"/>
        <end position="13"/>
    </location>
</feature>
<dbReference type="Gene3D" id="1.25.40.10">
    <property type="entry name" value="Tetratricopeptide repeat domain"/>
    <property type="match status" value="3"/>
</dbReference>
<dbReference type="OMA" id="AFACRIH"/>
<evidence type="ECO:0000256" key="3">
    <source>
        <dbReference type="SAM" id="MobiDB-lite"/>
    </source>
</evidence>
<dbReference type="EMBL" id="MVGT01000438">
    <property type="protein sequence ID" value="OVA17582.1"/>
    <property type="molecule type" value="Genomic_DNA"/>
</dbReference>